<proteinExistence type="predicted"/>
<comment type="caution">
    <text evidence="4">The sequence shown here is derived from an EMBL/GenBank/DDBJ whole genome shotgun (WGS) entry which is preliminary data.</text>
</comment>
<dbReference type="InterPro" id="IPR039299">
    <property type="entry name" value="SEOA"/>
</dbReference>
<reference evidence="4" key="1">
    <citation type="submission" date="2023-07" db="EMBL/GenBank/DDBJ databases">
        <title>draft genome sequence of fig (Ficus carica).</title>
        <authorList>
            <person name="Takahashi T."/>
            <person name="Nishimura K."/>
        </authorList>
    </citation>
    <scope>NUCLEOTIDE SEQUENCE</scope>
</reference>
<dbReference type="AlphaFoldDB" id="A0AA87YX67"/>
<evidence type="ECO:0000313" key="5">
    <source>
        <dbReference type="Proteomes" id="UP001187192"/>
    </source>
</evidence>
<dbReference type="Proteomes" id="UP001187192">
    <property type="component" value="Unassembled WGS sequence"/>
</dbReference>
<dbReference type="PANTHER" id="PTHR33232:SF18">
    <property type="entry name" value="PROTEIN SIEVE ELEMENT OCCLUSION B-LIKE"/>
    <property type="match status" value="1"/>
</dbReference>
<dbReference type="Gene3D" id="3.40.30.10">
    <property type="entry name" value="Glutaredoxin"/>
    <property type="match status" value="1"/>
</dbReference>
<evidence type="ECO:0000259" key="2">
    <source>
        <dbReference type="Pfam" id="PF14577"/>
    </source>
</evidence>
<evidence type="ECO:0000313" key="4">
    <source>
        <dbReference type="EMBL" id="GMN25072.1"/>
    </source>
</evidence>
<dbReference type="EMBL" id="BTGU01001538">
    <property type="protein sequence ID" value="GMN25059.1"/>
    <property type="molecule type" value="Genomic_DNA"/>
</dbReference>
<feature type="domain" description="Sieve element occlusion N-terminal" evidence="1">
    <location>
        <begin position="33"/>
        <end position="303"/>
    </location>
</feature>
<dbReference type="EMBL" id="BTGU01001539">
    <property type="protein sequence ID" value="GMN25072.1"/>
    <property type="molecule type" value="Genomic_DNA"/>
</dbReference>
<organism evidence="4 5">
    <name type="scientific">Ficus carica</name>
    <name type="common">Common fig</name>
    <dbReference type="NCBI Taxonomy" id="3494"/>
    <lineage>
        <taxon>Eukaryota</taxon>
        <taxon>Viridiplantae</taxon>
        <taxon>Streptophyta</taxon>
        <taxon>Embryophyta</taxon>
        <taxon>Tracheophyta</taxon>
        <taxon>Spermatophyta</taxon>
        <taxon>Magnoliopsida</taxon>
        <taxon>eudicotyledons</taxon>
        <taxon>Gunneridae</taxon>
        <taxon>Pentapetalae</taxon>
        <taxon>rosids</taxon>
        <taxon>fabids</taxon>
        <taxon>Rosales</taxon>
        <taxon>Moraceae</taxon>
        <taxon>Ficeae</taxon>
        <taxon>Ficus</taxon>
    </lineage>
</organism>
<accession>A0AA87YX67</accession>
<name>A0AA87YX67_FICCA</name>
<dbReference type="Pfam" id="PF14577">
    <property type="entry name" value="SEO_C"/>
    <property type="match status" value="1"/>
</dbReference>
<dbReference type="InterPro" id="IPR027944">
    <property type="entry name" value="SEO_C"/>
</dbReference>
<dbReference type="PANTHER" id="PTHR33232">
    <property type="entry name" value="PROTEIN SIEVE ELEMENT OCCLUSION B-LIKE"/>
    <property type="match status" value="1"/>
</dbReference>
<sequence>MASIAKELVSRVETTVTTVKEKIASHISLFTLSDEKITELIYETHVHADESFDEDSLFVVVENILKRATQIIDKVVQGSNVHVDNVDEKYPKIDLNVPLCTIKSVGSELSCKPPGEEIAHKTALSILQKLSTYTWEAKSVLTLAAFASDFGEFWHLASLYNSDHLAKQLAILKKVPQLIKPVELQKRRLAILEVSNLIKTVVRVISIFDEFEKLSANDPKDIPELPAALNHLPVDVYWTIVTIAAISTKISILLSDEPDKPHDLAPYSQKIHYVLNKLNLHLTISRKQLVEAEAFRKIRKLFSYSSTEVLEIIKALIFTKDTVQTLIDGSTNRTVSIETLRKKNTLLFFSSLDITDDDIALLKPVYDTTKKEKNYTIVWVPVVEQWTDELRKKFDALRPKIPWYIVQQFTTVVGIKYIKEVWQFKGKPTLVVLSPQGKVENTNAIHLIKSWGLKAFPFDSKIKEEKIIFFIGGKDTELIQNISKKVTTLQNDPVFKDKGIEYVWVGKSAQGGEDSSIVAKFWGGIESLFVNKAKTQDIDLITKDIQKLLAYKNESAWTVISRGSTVITTGHGSTILKVLDEVEKSKEVVKVSGIEKVIVEQQQIVTRTQTFRYCSHIDIPISAGKVPDSLKCPECPRTMESYISYKVELSQWPVTLLGYIWKLGEQGKPSLLNKPIFGPHGTSWPVLHAWGTRKFAYESMLSHSWLTQWPVVFGVLEPWRTSFYLGEVSILPAISDAILWKAGAADCEMWDGHCHSF</sequence>
<keyword evidence="5" id="KW-1185">Reference proteome</keyword>
<evidence type="ECO:0000313" key="3">
    <source>
        <dbReference type="EMBL" id="GMN25059.1"/>
    </source>
</evidence>
<evidence type="ECO:0000259" key="1">
    <source>
        <dbReference type="Pfam" id="PF14576"/>
    </source>
</evidence>
<feature type="domain" description="Sieve element occlusion C-terminal" evidence="2">
    <location>
        <begin position="514"/>
        <end position="646"/>
    </location>
</feature>
<gene>
    <name evidence="3" type="ORF">TIFTF001_040662</name>
    <name evidence="4" type="ORF">TIFTF001_040663</name>
</gene>
<dbReference type="Pfam" id="PF14576">
    <property type="entry name" value="SEO_N"/>
    <property type="match status" value="1"/>
</dbReference>
<dbReference type="GO" id="GO:0010088">
    <property type="term" value="P:phloem development"/>
    <property type="evidence" value="ECO:0007669"/>
    <property type="project" value="InterPro"/>
</dbReference>
<protein>
    <recommendedName>
        <fullName evidence="6">Protein SIEVE ELEMENT OCCLUSION B</fullName>
    </recommendedName>
</protein>
<evidence type="ECO:0008006" key="6">
    <source>
        <dbReference type="Google" id="ProtNLM"/>
    </source>
</evidence>
<dbReference type="InterPro" id="IPR027942">
    <property type="entry name" value="SEO_N"/>
</dbReference>